<evidence type="ECO:0000313" key="2">
    <source>
        <dbReference type="EMBL" id="MFC3051408.1"/>
    </source>
</evidence>
<dbReference type="InterPro" id="IPR017518">
    <property type="entry name" value="CHP03084"/>
</dbReference>
<dbReference type="RefSeq" id="WP_194214376.1">
    <property type="nucleotide sequence ID" value="NZ_CP061205.1"/>
</dbReference>
<proteinExistence type="predicted"/>
<evidence type="ECO:0000313" key="3">
    <source>
        <dbReference type="Proteomes" id="UP001595444"/>
    </source>
</evidence>
<dbReference type="Gene3D" id="1.20.120.450">
    <property type="entry name" value="dinb family like domain"/>
    <property type="match status" value="1"/>
</dbReference>
<dbReference type="InterPro" id="IPR017517">
    <property type="entry name" value="Maleyloyr_isom"/>
</dbReference>
<gene>
    <name evidence="2" type="ORF">ACFOKA_05780</name>
</gene>
<feature type="domain" description="Mycothiol-dependent maleylpyruvate isomerase metal-binding" evidence="1">
    <location>
        <begin position="10"/>
        <end position="146"/>
    </location>
</feature>
<dbReference type="EMBL" id="JBHRSL010000003">
    <property type="protein sequence ID" value="MFC3051408.1"/>
    <property type="molecule type" value="Genomic_DNA"/>
</dbReference>
<dbReference type="NCBIfam" id="TIGR03084">
    <property type="entry name" value="TIGR03084 family metal-binding protein"/>
    <property type="match status" value="1"/>
</dbReference>
<comment type="caution">
    <text evidence="2">The sequence shown here is derived from an EMBL/GenBank/DDBJ whole genome shotgun (WGS) entry which is preliminary data.</text>
</comment>
<organism evidence="2 3">
    <name type="scientific">Kordiimonas pumila</name>
    <dbReference type="NCBI Taxonomy" id="2161677"/>
    <lineage>
        <taxon>Bacteria</taxon>
        <taxon>Pseudomonadati</taxon>
        <taxon>Pseudomonadota</taxon>
        <taxon>Alphaproteobacteria</taxon>
        <taxon>Kordiimonadales</taxon>
        <taxon>Kordiimonadaceae</taxon>
        <taxon>Kordiimonas</taxon>
    </lineage>
</organism>
<dbReference type="InterPro" id="IPR034660">
    <property type="entry name" value="DinB/YfiT-like"/>
</dbReference>
<name>A0ABV7D2M2_9PROT</name>
<dbReference type="NCBIfam" id="TIGR03083">
    <property type="entry name" value="maleylpyruvate isomerase family mycothiol-dependent enzyme"/>
    <property type="match status" value="1"/>
</dbReference>
<dbReference type="Proteomes" id="UP001595444">
    <property type="component" value="Unassembled WGS sequence"/>
</dbReference>
<reference evidence="3" key="1">
    <citation type="journal article" date="2019" name="Int. J. Syst. Evol. Microbiol.">
        <title>The Global Catalogue of Microorganisms (GCM) 10K type strain sequencing project: providing services to taxonomists for standard genome sequencing and annotation.</title>
        <authorList>
            <consortium name="The Broad Institute Genomics Platform"/>
            <consortium name="The Broad Institute Genome Sequencing Center for Infectious Disease"/>
            <person name="Wu L."/>
            <person name="Ma J."/>
        </authorList>
    </citation>
    <scope>NUCLEOTIDE SEQUENCE [LARGE SCALE GENOMIC DNA]</scope>
    <source>
        <strain evidence="3">KCTC 62164</strain>
    </source>
</reference>
<keyword evidence="3" id="KW-1185">Reference proteome</keyword>
<dbReference type="InterPro" id="IPR024344">
    <property type="entry name" value="MDMPI_metal-binding"/>
</dbReference>
<accession>A0ABV7D2M2</accession>
<protein>
    <submittedName>
        <fullName evidence="2">TIGR03084 family metal-binding protein</fullName>
    </submittedName>
</protein>
<dbReference type="Pfam" id="PF11716">
    <property type="entry name" value="MDMPI_N"/>
    <property type="match status" value="1"/>
</dbReference>
<evidence type="ECO:0000259" key="1">
    <source>
        <dbReference type="Pfam" id="PF11716"/>
    </source>
</evidence>
<dbReference type="SUPFAM" id="SSF109854">
    <property type="entry name" value="DinB/YfiT-like putative metalloenzymes"/>
    <property type="match status" value="1"/>
</dbReference>
<sequence>MNKLAADLMAEYSNLANLCETLSAEQWSQHTDFYGWTPWDEIAHLLFFDEAALWAINDVARFGVETADLGREIAAGEEMSGITRRRYNHLAGPKLLALWRQRHEKLVATLRDLDPKTRVPWYGPSMSARSFATARLMETWAHGQDIWDMLGQERTSNSGLKHITHLGVTTYTWTFINRKLVVPEPVPYVNLQAPNGEQWAWGEPSEQNYVQGPALDFALLVTQRRNREDTKLTWAGDAADQWTQFAQCFAGEPADSPPAGVRVSHT</sequence>